<dbReference type="EMBL" id="CP077062">
    <property type="protein sequence ID" value="QWZ06618.1"/>
    <property type="molecule type" value="Genomic_DNA"/>
</dbReference>
<dbReference type="GO" id="GO:0005886">
    <property type="term" value="C:plasma membrane"/>
    <property type="evidence" value="ECO:0007669"/>
    <property type="project" value="UniProtKB-SubCell"/>
</dbReference>
<evidence type="ECO:0000256" key="2">
    <source>
        <dbReference type="ARBA" id="ARBA00005417"/>
    </source>
</evidence>
<dbReference type="PROSITE" id="PS00211">
    <property type="entry name" value="ABC_TRANSPORTER_1"/>
    <property type="match status" value="2"/>
</dbReference>
<dbReference type="AlphaFoldDB" id="A0A975SWH3"/>
<evidence type="ECO:0000256" key="7">
    <source>
        <dbReference type="ARBA" id="ARBA00023136"/>
    </source>
</evidence>
<keyword evidence="6 10" id="KW-0067">ATP-binding</keyword>
<sequence length="542" mass="57131">MTAPALLRIRGLTVAFPDRAGPREVVHGIDLDVRRGRVLALVGESGSGKSVTAQSVLRLHPPDVRVGGRVLLGDDDLLTVDDAALRAVRGARVGTVFQEPMSAWNPVHRIGRQIEEALQAHGRARGGSAGTVRELLASVGLDAPERVAASYPHELSGGQLQRAMIAMATGCEPELLIADEPTTALDVTVQAGILDLLRGLAARGTAVLLITHDMGVVADLADDVAVMHDGRVVERGPVEEVLGAPREAYTRTLLAAVPALPEDRSAAGRPDAREVVRLEQVGVRYGRGPGAVHAVRGVDLSLRQGETLGLVGESGSGKSTLGRALTGLVRPTEGRATLGGTDLTTSSRARRRTLLREVGIVFQDPSSSLNPRHPVGRSIAEPLRLASVPGAAARARVAEVLSSVDLDPGFATRFPHQLSGGQRQRVAIARALVLRPRLVVADEPTSALDVSVQARVLALLGRLQDELGFACLFITHDLAVVGAVADRVAVMHEGVIVEHGETAQVLHRPEHPYTAGLLAAAPVADPQQQRARREKRTAGLVG</sequence>
<dbReference type="InterPro" id="IPR013563">
    <property type="entry name" value="Oligopep_ABC_C"/>
</dbReference>
<dbReference type="InterPro" id="IPR003593">
    <property type="entry name" value="AAA+_ATPase"/>
</dbReference>
<dbReference type="InterPro" id="IPR050388">
    <property type="entry name" value="ABC_Ni/Peptide_Import"/>
</dbReference>
<dbReference type="PANTHER" id="PTHR43297">
    <property type="entry name" value="OLIGOPEPTIDE TRANSPORT ATP-BINDING PROTEIN APPD"/>
    <property type="match status" value="1"/>
</dbReference>
<dbReference type="InterPro" id="IPR003439">
    <property type="entry name" value="ABC_transporter-like_ATP-bd"/>
</dbReference>
<evidence type="ECO:0000259" key="9">
    <source>
        <dbReference type="PROSITE" id="PS50893"/>
    </source>
</evidence>
<dbReference type="PROSITE" id="PS50893">
    <property type="entry name" value="ABC_TRANSPORTER_2"/>
    <property type="match status" value="2"/>
</dbReference>
<organism evidence="10 11">
    <name type="scientific">Nocardioides panacis</name>
    <dbReference type="NCBI Taxonomy" id="2849501"/>
    <lineage>
        <taxon>Bacteria</taxon>
        <taxon>Bacillati</taxon>
        <taxon>Actinomycetota</taxon>
        <taxon>Actinomycetes</taxon>
        <taxon>Propionibacteriales</taxon>
        <taxon>Nocardioidaceae</taxon>
        <taxon>Nocardioides</taxon>
    </lineage>
</organism>
<evidence type="ECO:0000256" key="4">
    <source>
        <dbReference type="ARBA" id="ARBA00022475"/>
    </source>
</evidence>
<reference evidence="10" key="1">
    <citation type="submission" date="2021-06" db="EMBL/GenBank/DDBJ databases">
        <title>Complete genome sequence of Nocardioides sp. G188.</title>
        <authorList>
            <person name="Im W.-T."/>
        </authorList>
    </citation>
    <scope>NUCLEOTIDE SEQUENCE</scope>
    <source>
        <strain evidence="10">G188</strain>
    </source>
</reference>
<keyword evidence="3" id="KW-0813">Transport</keyword>
<dbReference type="Pfam" id="PF08352">
    <property type="entry name" value="oligo_HPY"/>
    <property type="match status" value="2"/>
</dbReference>
<evidence type="ECO:0000256" key="6">
    <source>
        <dbReference type="ARBA" id="ARBA00022840"/>
    </source>
</evidence>
<dbReference type="InterPro" id="IPR017871">
    <property type="entry name" value="ABC_transporter-like_CS"/>
</dbReference>
<evidence type="ECO:0000313" key="10">
    <source>
        <dbReference type="EMBL" id="QWZ06618.1"/>
    </source>
</evidence>
<feature type="region of interest" description="Disordered" evidence="8">
    <location>
        <begin position="523"/>
        <end position="542"/>
    </location>
</feature>
<dbReference type="CDD" id="cd03257">
    <property type="entry name" value="ABC_NikE_OppD_transporters"/>
    <property type="match status" value="2"/>
</dbReference>
<dbReference type="SMART" id="SM00382">
    <property type="entry name" value="AAA"/>
    <property type="match status" value="2"/>
</dbReference>
<evidence type="ECO:0000313" key="11">
    <source>
        <dbReference type="Proteomes" id="UP000683575"/>
    </source>
</evidence>
<accession>A0A975SWH3</accession>
<evidence type="ECO:0000256" key="3">
    <source>
        <dbReference type="ARBA" id="ARBA00022448"/>
    </source>
</evidence>
<dbReference type="KEGG" id="nps:KRR39_13730"/>
<dbReference type="GO" id="GO:0016887">
    <property type="term" value="F:ATP hydrolysis activity"/>
    <property type="evidence" value="ECO:0007669"/>
    <property type="project" value="InterPro"/>
</dbReference>
<dbReference type="RefSeq" id="WP_216937657.1">
    <property type="nucleotide sequence ID" value="NZ_CP077062.1"/>
</dbReference>
<protein>
    <submittedName>
        <fullName evidence="10">ABC transporter ATP-binding protein</fullName>
    </submittedName>
</protein>
<dbReference type="PANTHER" id="PTHR43297:SF2">
    <property type="entry name" value="DIPEPTIDE TRANSPORT ATP-BINDING PROTEIN DPPD"/>
    <property type="match status" value="1"/>
</dbReference>
<comment type="similarity">
    <text evidence="2">Belongs to the ABC transporter superfamily.</text>
</comment>
<feature type="domain" description="ABC transporter" evidence="9">
    <location>
        <begin position="276"/>
        <end position="518"/>
    </location>
</feature>
<comment type="subcellular location">
    <subcellularLocation>
        <location evidence="1">Cell membrane</location>
        <topology evidence="1">Peripheral membrane protein</topology>
    </subcellularLocation>
</comment>
<evidence type="ECO:0000256" key="1">
    <source>
        <dbReference type="ARBA" id="ARBA00004202"/>
    </source>
</evidence>
<dbReference type="GO" id="GO:0015833">
    <property type="term" value="P:peptide transport"/>
    <property type="evidence" value="ECO:0007669"/>
    <property type="project" value="InterPro"/>
</dbReference>
<feature type="domain" description="ABC transporter" evidence="9">
    <location>
        <begin position="7"/>
        <end position="254"/>
    </location>
</feature>
<evidence type="ECO:0000256" key="5">
    <source>
        <dbReference type="ARBA" id="ARBA00022741"/>
    </source>
</evidence>
<keyword evidence="4" id="KW-1003">Cell membrane</keyword>
<dbReference type="Pfam" id="PF00005">
    <property type="entry name" value="ABC_tran"/>
    <property type="match status" value="2"/>
</dbReference>
<gene>
    <name evidence="10" type="ORF">KRR39_13730</name>
</gene>
<dbReference type="Proteomes" id="UP000683575">
    <property type="component" value="Chromosome"/>
</dbReference>
<evidence type="ECO:0000256" key="8">
    <source>
        <dbReference type="SAM" id="MobiDB-lite"/>
    </source>
</evidence>
<dbReference type="NCBIfam" id="NF008453">
    <property type="entry name" value="PRK11308.1"/>
    <property type="match status" value="2"/>
</dbReference>
<dbReference type="GO" id="GO:0005524">
    <property type="term" value="F:ATP binding"/>
    <property type="evidence" value="ECO:0007669"/>
    <property type="project" value="UniProtKB-KW"/>
</dbReference>
<dbReference type="NCBIfam" id="NF007739">
    <property type="entry name" value="PRK10419.1"/>
    <property type="match status" value="2"/>
</dbReference>
<proteinExistence type="inferred from homology"/>
<keyword evidence="5" id="KW-0547">Nucleotide-binding</keyword>
<keyword evidence="7" id="KW-0472">Membrane</keyword>
<keyword evidence="11" id="KW-1185">Reference proteome</keyword>
<name>A0A975SWH3_9ACTN</name>